<keyword evidence="5" id="KW-0539">Nucleus</keyword>
<evidence type="ECO:0000256" key="1">
    <source>
        <dbReference type="ARBA" id="ARBA00004123"/>
    </source>
</evidence>
<dbReference type="SUPFAM" id="SSF54211">
    <property type="entry name" value="Ribosomal protein S5 domain 2-like"/>
    <property type="match status" value="1"/>
</dbReference>
<reference evidence="8" key="1">
    <citation type="submission" date="2015-08" db="EMBL/GenBank/DDBJ databases">
        <authorList>
            <person name="Babu N.S."/>
            <person name="Beckwith C.J."/>
            <person name="Beseler K.G."/>
            <person name="Brison A."/>
            <person name="Carone J.V."/>
            <person name="Caskin T.P."/>
            <person name="Diamond M."/>
            <person name="Durham M.E."/>
            <person name="Foxe J.M."/>
            <person name="Go M."/>
            <person name="Henderson B.A."/>
            <person name="Jones I.B."/>
            <person name="McGettigan J.A."/>
            <person name="Micheletti S.J."/>
            <person name="Nasrallah M.E."/>
            <person name="Ortiz D."/>
            <person name="Piller C.R."/>
            <person name="Privatt S.R."/>
            <person name="Schneider S.L."/>
            <person name="Sharp S."/>
            <person name="Smith T.C."/>
            <person name="Stanton J.D."/>
            <person name="Ullery H.E."/>
            <person name="Wilson R.J."/>
            <person name="Serrano M.G."/>
            <person name="Buck G."/>
            <person name="Lee V."/>
            <person name="Wang Y."/>
            <person name="Carvalho R."/>
            <person name="Voegtly L."/>
            <person name="Shi R."/>
            <person name="Duckworth R."/>
            <person name="Johnson A."/>
            <person name="Loviza R."/>
            <person name="Walstead R."/>
            <person name="Shah Z."/>
            <person name="Kiflezghi M."/>
            <person name="Wade K."/>
            <person name="Ball S.L."/>
            <person name="Bradley K.W."/>
            <person name="Asai D.J."/>
            <person name="Bowman C.A."/>
            <person name="Russell D.A."/>
            <person name="Pope W.H."/>
            <person name="Jacobs-Sera D."/>
            <person name="Hendrix R.W."/>
            <person name="Hatfull G.F."/>
        </authorList>
    </citation>
    <scope>NUCLEOTIDE SEQUENCE</scope>
</reference>
<protein>
    <recommendedName>
        <fullName evidence="7">DNA mismatch repair protein S5 domain-containing protein</fullName>
    </recommendedName>
</protein>
<organism evidence="8">
    <name type="scientific">Auxenochlorella protothecoides</name>
    <name type="common">Green microalga</name>
    <name type="synonym">Chlorella protothecoides</name>
    <dbReference type="NCBI Taxonomy" id="3075"/>
    <lineage>
        <taxon>Eukaryota</taxon>
        <taxon>Viridiplantae</taxon>
        <taxon>Chlorophyta</taxon>
        <taxon>core chlorophytes</taxon>
        <taxon>Trebouxiophyceae</taxon>
        <taxon>Chlorellales</taxon>
        <taxon>Chlorellaceae</taxon>
        <taxon>Auxenochlorella</taxon>
    </lineage>
</organism>
<dbReference type="InterPro" id="IPR032189">
    <property type="entry name" value="Mlh1_C"/>
</dbReference>
<keyword evidence="3" id="KW-0227">DNA damage</keyword>
<evidence type="ECO:0000259" key="7">
    <source>
        <dbReference type="SMART" id="SM01340"/>
    </source>
</evidence>
<dbReference type="EMBL" id="GDKF01007356">
    <property type="protein sequence ID" value="JAT71266.1"/>
    <property type="molecule type" value="Transcribed_RNA"/>
</dbReference>
<dbReference type="InterPro" id="IPR020568">
    <property type="entry name" value="Ribosomal_Su5_D2-typ_SF"/>
</dbReference>
<feature type="non-terminal residue" evidence="8">
    <location>
        <position position="1"/>
    </location>
</feature>
<proteinExistence type="inferred from homology"/>
<evidence type="ECO:0000256" key="2">
    <source>
        <dbReference type="ARBA" id="ARBA00006082"/>
    </source>
</evidence>
<dbReference type="InterPro" id="IPR036890">
    <property type="entry name" value="HATPase_C_sf"/>
</dbReference>
<dbReference type="InterPro" id="IPR002099">
    <property type="entry name" value="MutL/Mlh/PMS"/>
</dbReference>
<sequence>HTFVPVVTLLKFCPGQYAALTSSPHGCEPVLQGPAIGGHPSAMAIAGPAVITRLDPGVVNRIAAGEIIQKPSSALKELLENALDAGATSITVISKDGGSKILQIQDNGHGIREEDMPILCERHTTSKLRQFEDLQTLQTLGFRGEALASISFVSHVTITTQPAMATHALRATYHDGVMDPPGPVPCASNPGTTILVEDMFYNVPLRKKALKSAGEEHAAILDIVGRYALYKPGIAFVCKRSGESRADLVTLRGATRLQNIRTVHGAAVARNVVPISFARGDLSRFDHDDALSCQVEALVTSAGWSGKKTIFILFINGRPVDCSPLQRALEAAISALLQRPTKPFLFLDITLPSHHVDVNVHPTKKEVAFLHQEDLIDAVREEVEAALLASDHARTFVQTQLPGAPVIDVAGPSQSQPNAYRPERLVRTDAKALTLDAYLGQTQTQADGGNDGPRPSVSPATGRPGEVAACPEARSGGVSQGRPIDTQEDGQVALAAANGSPCPSPHRPGVYPVRRPRTMPGPHTLQSATEAEGPYAFMPTALEIGGLLAPGPTSPEEADAMPSQATAPGRQLQRRAVTRTGSGRRSDAGESLVSVQEMVQEVQASAHPGLVEVLKNYTYVGMADPTCVLLQHGTRLYAANVPVLLQDLAYQQVLIGFGEFDRIHLDPPLCLSSLLQIALEDDQKPLEGREPECCLQLITKRADMLADHFAIDITPDGCLASLPALLDTSMPSPLGLPSFILALACTVDWFHERPCFRAVAEALAALFGQHTMLEEEGTPAPTQTLPTQGLPFASHDWQMQHQLLPLLRARLVPDKLRARDGTVQELTRLEQLYRVFERC</sequence>
<dbReference type="InterPro" id="IPR014762">
    <property type="entry name" value="DNA_mismatch_repair_CS"/>
</dbReference>
<accession>A0A1D1ZWE5</accession>
<feature type="region of interest" description="Disordered" evidence="6">
    <location>
        <begin position="441"/>
        <end position="485"/>
    </location>
</feature>
<dbReference type="InterPro" id="IPR014721">
    <property type="entry name" value="Ribsml_uS5_D2-typ_fold_subgr"/>
</dbReference>
<comment type="subcellular location">
    <subcellularLocation>
        <location evidence="1">Nucleus</location>
    </subcellularLocation>
</comment>
<feature type="domain" description="DNA mismatch repair protein S5" evidence="7">
    <location>
        <begin position="260"/>
        <end position="388"/>
    </location>
</feature>
<feature type="region of interest" description="Disordered" evidence="6">
    <location>
        <begin position="551"/>
        <end position="591"/>
    </location>
</feature>
<evidence type="ECO:0000313" key="8">
    <source>
        <dbReference type="EMBL" id="JAT71266.1"/>
    </source>
</evidence>
<dbReference type="CDD" id="cd16926">
    <property type="entry name" value="HATPase_MutL-MLH-PMS-like"/>
    <property type="match status" value="1"/>
</dbReference>
<gene>
    <name evidence="8" type="ORF">g.3757</name>
</gene>
<dbReference type="SUPFAM" id="SSF55874">
    <property type="entry name" value="ATPase domain of HSP90 chaperone/DNA topoisomerase II/histidine kinase"/>
    <property type="match status" value="1"/>
</dbReference>
<dbReference type="Pfam" id="PF01119">
    <property type="entry name" value="DNA_mis_repair"/>
    <property type="match status" value="1"/>
</dbReference>
<dbReference type="PROSITE" id="PS00058">
    <property type="entry name" value="DNA_MISMATCH_REPAIR_1"/>
    <property type="match status" value="1"/>
</dbReference>
<dbReference type="Pfam" id="PF16413">
    <property type="entry name" value="Mlh1_C"/>
    <property type="match status" value="1"/>
</dbReference>
<dbReference type="GO" id="GO:0030983">
    <property type="term" value="F:mismatched DNA binding"/>
    <property type="evidence" value="ECO:0007669"/>
    <property type="project" value="InterPro"/>
</dbReference>
<comment type="similarity">
    <text evidence="2">Belongs to the DNA mismatch repair MutL/HexB family.</text>
</comment>
<dbReference type="GO" id="GO:0140664">
    <property type="term" value="F:ATP-dependent DNA damage sensor activity"/>
    <property type="evidence" value="ECO:0007669"/>
    <property type="project" value="InterPro"/>
</dbReference>
<dbReference type="AlphaFoldDB" id="A0A1D1ZWE5"/>
<dbReference type="FunFam" id="3.30.565.10:FF:000003">
    <property type="entry name" value="DNA mismatch repair endonuclease MutL"/>
    <property type="match status" value="1"/>
</dbReference>
<dbReference type="FunFam" id="3.30.230.10:FF:000014">
    <property type="entry name" value="DNA mismatch repair protein Mlh1"/>
    <property type="match status" value="1"/>
</dbReference>
<evidence type="ECO:0000256" key="3">
    <source>
        <dbReference type="ARBA" id="ARBA00022763"/>
    </source>
</evidence>
<name>A0A1D1ZWE5_AUXPR</name>
<dbReference type="InterPro" id="IPR038973">
    <property type="entry name" value="MutL/Mlh/Pms-like"/>
</dbReference>
<keyword evidence="4" id="KW-0234">DNA repair</keyword>
<dbReference type="InterPro" id="IPR013507">
    <property type="entry name" value="DNA_mismatch_S5_2-like"/>
</dbReference>
<dbReference type="SMART" id="SM01340">
    <property type="entry name" value="DNA_mis_repair"/>
    <property type="match status" value="1"/>
</dbReference>
<dbReference type="PANTHER" id="PTHR10073">
    <property type="entry name" value="DNA MISMATCH REPAIR PROTEIN MLH, PMS, MUTL"/>
    <property type="match status" value="1"/>
</dbReference>
<dbReference type="Gene3D" id="3.30.565.10">
    <property type="entry name" value="Histidine kinase-like ATPase, C-terminal domain"/>
    <property type="match status" value="1"/>
</dbReference>
<dbReference type="PANTHER" id="PTHR10073:SF12">
    <property type="entry name" value="DNA MISMATCH REPAIR PROTEIN MLH1"/>
    <property type="match status" value="1"/>
</dbReference>
<dbReference type="NCBIfam" id="TIGR00585">
    <property type="entry name" value="mutl"/>
    <property type="match status" value="1"/>
</dbReference>
<dbReference type="Gene3D" id="3.30.230.10">
    <property type="match status" value="1"/>
</dbReference>
<dbReference type="Pfam" id="PF13589">
    <property type="entry name" value="HATPase_c_3"/>
    <property type="match status" value="1"/>
</dbReference>
<evidence type="ECO:0000256" key="4">
    <source>
        <dbReference type="ARBA" id="ARBA00023204"/>
    </source>
</evidence>
<dbReference type="GO" id="GO:0005524">
    <property type="term" value="F:ATP binding"/>
    <property type="evidence" value="ECO:0007669"/>
    <property type="project" value="InterPro"/>
</dbReference>
<dbReference type="GO" id="GO:0016887">
    <property type="term" value="F:ATP hydrolysis activity"/>
    <property type="evidence" value="ECO:0007669"/>
    <property type="project" value="InterPro"/>
</dbReference>
<dbReference type="GO" id="GO:0032389">
    <property type="term" value="C:MutLalpha complex"/>
    <property type="evidence" value="ECO:0007669"/>
    <property type="project" value="TreeGrafter"/>
</dbReference>
<evidence type="ECO:0000256" key="6">
    <source>
        <dbReference type="SAM" id="MobiDB-lite"/>
    </source>
</evidence>
<dbReference type="GO" id="GO:0006298">
    <property type="term" value="P:mismatch repair"/>
    <property type="evidence" value="ECO:0007669"/>
    <property type="project" value="InterPro"/>
</dbReference>
<evidence type="ECO:0000256" key="5">
    <source>
        <dbReference type="ARBA" id="ARBA00023242"/>
    </source>
</evidence>